<evidence type="ECO:0000313" key="2">
    <source>
        <dbReference type="Proteomes" id="UP001320609"/>
    </source>
</evidence>
<reference evidence="1 2" key="1">
    <citation type="submission" date="2022-03" db="EMBL/GenBank/DDBJ databases">
        <title>Genomic signatures underlying metal tolerance in selected Arctic bacterial isolates.</title>
        <authorList>
            <person name="Thomas F.A."/>
            <person name="Venkatachalam S."/>
            <person name="Krishnan K.P."/>
        </authorList>
    </citation>
    <scope>NUCLEOTIDE SEQUENCE [LARGE SCALE GENOMIC DNA]</scope>
    <source>
        <strain evidence="1 2">HM116</strain>
    </source>
</reference>
<name>A0ABS9S2S0_9GAMM</name>
<keyword evidence="2" id="KW-1185">Reference proteome</keyword>
<dbReference type="Proteomes" id="UP001320609">
    <property type="component" value="Unassembled WGS sequence"/>
</dbReference>
<protein>
    <submittedName>
        <fullName evidence="1">Uncharacterized protein</fullName>
    </submittedName>
</protein>
<dbReference type="RefSeq" id="WP_240716686.1">
    <property type="nucleotide sequence ID" value="NZ_JAKVTW010000001.1"/>
</dbReference>
<gene>
    <name evidence="1" type="ORF">MLE19_03590</name>
</gene>
<sequence>MSHHLSKDKEYAGLAALAICESLLLAINDHQLLSESEIIGVLTDAANTHENAVGLDDESETHVGVAALINAIISGGNSVRRV</sequence>
<proteinExistence type="predicted"/>
<evidence type="ECO:0000313" key="1">
    <source>
        <dbReference type="EMBL" id="MCH4810407.1"/>
    </source>
</evidence>
<dbReference type="EMBL" id="JAKVTW010000001">
    <property type="protein sequence ID" value="MCH4810407.1"/>
    <property type="molecule type" value="Genomic_DNA"/>
</dbReference>
<accession>A0ABS9S2S0</accession>
<organism evidence="1 2">
    <name type="scientific">Vreelandella neptunia</name>
    <dbReference type="NCBI Taxonomy" id="115551"/>
    <lineage>
        <taxon>Bacteria</taxon>
        <taxon>Pseudomonadati</taxon>
        <taxon>Pseudomonadota</taxon>
        <taxon>Gammaproteobacteria</taxon>
        <taxon>Oceanospirillales</taxon>
        <taxon>Halomonadaceae</taxon>
        <taxon>Vreelandella</taxon>
    </lineage>
</organism>
<comment type="caution">
    <text evidence="1">The sequence shown here is derived from an EMBL/GenBank/DDBJ whole genome shotgun (WGS) entry which is preliminary data.</text>
</comment>